<keyword evidence="1 5" id="KW-0489">Methyltransferase</keyword>
<dbReference type="GO" id="GO:0070475">
    <property type="term" value="P:rRNA base methylation"/>
    <property type="evidence" value="ECO:0007669"/>
    <property type="project" value="TreeGrafter"/>
</dbReference>
<feature type="binding site" evidence="5">
    <location>
        <position position="283"/>
    </location>
    <ligand>
        <name>S-adenosyl-L-methionine</name>
        <dbReference type="ChEBI" id="CHEBI:59789"/>
    </ligand>
</feature>
<dbReference type="InterPro" id="IPR048889">
    <property type="entry name" value="NSUN5_RCM1_N"/>
</dbReference>
<feature type="active site" description="Nucleophile" evidence="5">
    <location>
        <position position="402"/>
    </location>
</feature>
<dbReference type="PROSITE" id="PS51686">
    <property type="entry name" value="SAM_MT_RSMB_NOP"/>
    <property type="match status" value="1"/>
</dbReference>
<dbReference type="SUPFAM" id="SSF53335">
    <property type="entry name" value="S-adenosyl-L-methionine-dependent methyltransferases"/>
    <property type="match status" value="1"/>
</dbReference>
<dbReference type="PANTHER" id="PTHR22807">
    <property type="entry name" value="NOP2 YEAST -RELATED NOL1/NOP2/FMU SUN DOMAIN-CONTAINING"/>
    <property type="match status" value="1"/>
</dbReference>
<dbReference type="STRING" id="1280837.A0A316VIB3"/>
<evidence type="ECO:0000256" key="3">
    <source>
        <dbReference type="ARBA" id="ARBA00022691"/>
    </source>
</evidence>
<dbReference type="PANTHER" id="PTHR22807:SF4">
    <property type="entry name" value="28S RRNA (CYTOSINE-C(5))-METHYLTRANSFERASE"/>
    <property type="match status" value="1"/>
</dbReference>
<evidence type="ECO:0000259" key="7">
    <source>
        <dbReference type="PROSITE" id="PS51686"/>
    </source>
</evidence>
<evidence type="ECO:0000256" key="4">
    <source>
        <dbReference type="ARBA" id="ARBA00022884"/>
    </source>
</evidence>
<dbReference type="InterPro" id="IPR049560">
    <property type="entry name" value="MeTrfase_RsmB-F_NOP2_cat"/>
</dbReference>
<gene>
    <name evidence="8" type="ORF">FA14DRAFT_107359</name>
</gene>
<evidence type="ECO:0000256" key="6">
    <source>
        <dbReference type="SAM" id="MobiDB-lite"/>
    </source>
</evidence>
<comment type="caution">
    <text evidence="5">Lacks conserved residue(s) required for the propagation of feature annotation.</text>
</comment>
<evidence type="ECO:0000256" key="5">
    <source>
        <dbReference type="PROSITE-ProRule" id="PRU01023"/>
    </source>
</evidence>
<keyword evidence="3 5" id="KW-0949">S-adenosyl-L-methionine</keyword>
<dbReference type="GeneID" id="37017587"/>
<evidence type="ECO:0000313" key="8">
    <source>
        <dbReference type="EMBL" id="PWN37240.1"/>
    </source>
</evidence>
<feature type="compositionally biased region" description="Basic residues" evidence="6">
    <location>
        <begin position="524"/>
        <end position="535"/>
    </location>
</feature>
<dbReference type="InterPro" id="IPR023267">
    <property type="entry name" value="RCMT"/>
</dbReference>
<feature type="region of interest" description="Disordered" evidence="6">
    <location>
        <begin position="465"/>
        <end position="484"/>
    </location>
</feature>
<accession>A0A316VIB3</accession>
<name>A0A316VIB3_9BASI</name>
<dbReference type="PRINTS" id="PR02008">
    <property type="entry name" value="RCMTFAMILY"/>
</dbReference>
<feature type="region of interest" description="Disordered" evidence="6">
    <location>
        <begin position="503"/>
        <end position="535"/>
    </location>
</feature>
<dbReference type="EMBL" id="KZ819602">
    <property type="protein sequence ID" value="PWN37240.1"/>
    <property type="molecule type" value="Genomic_DNA"/>
</dbReference>
<dbReference type="RefSeq" id="XP_025357542.1">
    <property type="nucleotide sequence ID" value="XM_025495806.1"/>
</dbReference>
<evidence type="ECO:0000313" key="9">
    <source>
        <dbReference type="Proteomes" id="UP000245771"/>
    </source>
</evidence>
<reference evidence="8 9" key="1">
    <citation type="journal article" date="2018" name="Mol. Biol. Evol.">
        <title>Broad Genomic Sampling Reveals a Smut Pathogenic Ancestry of the Fungal Clade Ustilaginomycotina.</title>
        <authorList>
            <person name="Kijpornyongpan T."/>
            <person name="Mondo S.J."/>
            <person name="Barry K."/>
            <person name="Sandor L."/>
            <person name="Lee J."/>
            <person name="Lipzen A."/>
            <person name="Pangilinan J."/>
            <person name="LaButti K."/>
            <person name="Hainaut M."/>
            <person name="Henrissat B."/>
            <person name="Grigoriev I.V."/>
            <person name="Spatafora J.W."/>
            <person name="Aime M.C."/>
        </authorList>
    </citation>
    <scope>NUCLEOTIDE SEQUENCE [LARGE SCALE GENOMIC DNA]</scope>
    <source>
        <strain evidence="8 9">MCA 3882</strain>
    </source>
</reference>
<keyword evidence="4 5" id="KW-0694">RNA-binding</keyword>
<feature type="compositionally biased region" description="Polar residues" evidence="6">
    <location>
        <begin position="471"/>
        <end position="480"/>
    </location>
</feature>
<dbReference type="Pfam" id="PF01189">
    <property type="entry name" value="Methyltr_RsmB-F"/>
    <property type="match status" value="1"/>
</dbReference>
<comment type="similarity">
    <text evidence="5">Belongs to the class I-like SAM-binding methyltransferase superfamily. RsmB/NOP family.</text>
</comment>
<dbReference type="Gene3D" id="3.30.70.1170">
    <property type="entry name" value="Sun protein, domain 3"/>
    <property type="match status" value="1"/>
</dbReference>
<dbReference type="AlphaFoldDB" id="A0A316VIB3"/>
<feature type="compositionally biased region" description="Polar residues" evidence="6">
    <location>
        <begin position="514"/>
        <end position="523"/>
    </location>
</feature>
<dbReference type="Proteomes" id="UP000245771">
    <property type="component" value="Unassembled WGS sequence"/>
</dbReference>
<proteinExistence type="inferred from homology"/>
<dbReference type="InParanoid" id="A0A316VIB3"/>
<feature type="binding site" evidence="5">
    <location>
        <position position="316"/>
    </location>
    <ligand>
        <name>S-adenosyl-L-methionine</name>
        <dbReference type="ChEBI" id="CHEBI:59789"/>
    </ligand>
</feature>
<protein>
    <submittedName>
        <fullName evidence="8">S-adenosyl-L-methionine-dependent methyltransferase</fullName>
    </submittedName>
</protein>
<evidence type="ECO:0000256" key="1">
    <source>
        <dbReference type="ARBA" id="ARBA00022603"/>
    </source>
</evidence>
<evidence type="ECO:0000256" key="2">
    <source>
        <dbReference type="ARBA" id="ARBA00022679"/>
    </source>
</evidence>
<dbReference type="InterPro" id="IPR029063">
    <property type="entry name" value="SAM-dependent_MTases_sf"/>
</dbReference>
<dbReference type="Pfam" id="PF21153">
    <property type="entry name" value="NSUN5_N"/>
    <property type="match status" value="1"/>
</dbReference>
<dbReference type="InterPro" id="IPR001678">
    <property type="entry name" value="MeTrfase_RsmB-F_NOP2_dom"/>
</dbReference>
<dbReference type="Gene3D" id="3.40.50.150">
    <property type="entry name" value="Vaccinia Virus protein VP39"/>
    <property type="match status" value="1"/>
</dbReference>
<dbReference type="InterPro" id="IPR049561">
    <property type="entry name" value="NSUN5_7_fdxn-like"/>
</dbReference>
<dbReference type="GO" id="GO:0008173">
    <property type="term" value="F:RNA methyltransferase activity"/>
    <property type="evidence" value="ECO:0007669"/>
    <property type="project" value="InterPro"/>
</dbReference>
<dbReference type="GO" id="GO:0003723">
    <property type="term" value="F:RNA binding"/>
    <property type="evidence" value="ECO:0007669"/>
    <property type="project" value="UniProtKB-UniRule"/>
</dbReference>
<feature type="compositionally biased region" description="Basic and acidic residues" evidence="6">
    <location>
        <begin position="503"/>
        <end position="513"/>
    </location>
</feature>
<keyword evidence="9" id="KW-1185">Reference proteome</keyword>
<dbReference type="Pfam" id="PF21148">
    <property type="entry name" value="NSUN5_fdxn-like"/>
    <property type="match status" value="1"/>
</dbReference>
<keyword evidence="2 5" id="KW-0808">Transferase</keyword>
<feature type="non-terminal residue" evidence="8">
    <location>
        <position position="535"/>
    </location>
</feature>
<dbReference type="FunCoup" id="A0A316VIB3">
    <property type="interactions" value="289"/>
</dbReference>
<feature type="domain" description="SAM-dependent MTase RsmB/NOP-type" evidence="7">
    <location>
        <begin position="144"/>
        <end position="499"/>
    </location>
</feature>
<dbReference type="OrthoDB" id="435282at2759"/>
<dbReference type="GO" id="GO:0005730">
    <property type="term" value="C:nucleolus"/>
    <property type="evidence" value="ECO:0007669"/>
    <property type="project" value="TreeGrafter"/>
</dbReference>
<organism evidence="8 9">
    <name type="scientific">Meira miltonrushii</name>
    <dbReference type="NCBI Taxonomy" id="1280837"/>
    <lineage>
        <taxon>Eukaryota</taxon>
        <taxon>Fungi</taxon>
        <taxon>Dikarya</taxon>
        <taxon>Basidiomycota</taxon>
        <taxon>Ustilaginomycotina</taxon>
        <taxon>Exobasidiomycetes</taxon>
        <taxon>Exobasidiales</taxon>
        <taxon>Brachybasidiaceae</taxon>
        <taxon>Meira</taxon>
    </lineage>
</organism>
<sequence length="535" mass="58880">MSDIYIQAALVLDGTHAQTGSLKGLVMERAKASKTDAKRLLALSANTLSYSRALEIVLKQSEFLKLEKRAITTATAGKGCTPQSLALVVAHDLLLTKRGRIATSPAWPPHAAFVRHSARLKAELVKLQVQEGKTSVQELRTGEAIKKRAERIPRWIRVNERLTTVEKVMEQLQAEGWKEVQKGKELLLKVKTFSRSRHIPAVLATHAAHTSALIGHPLYKKGHLMLQDLASCFPAEILLGSSIADNATAIHALDATSAPGNKTSHLSAILSKAAKGSDVVAFEHSKQRFETLQQQLRRAGALDTNKPGFVKPVFGDFTKTQPEKYSKVTHMLLDPSCSGSGILGRLDYLTRDQDEVDNAEGVEGDASTQQQERLKGLAAFQSSMIDHAMHFPSLQRLVYSTCSIHHEENEEVVIKALNSDIAKKRGWRLAQRREVVSSWPTRGITEHCKGDQVLANGMIRCVPGGEENADAAQSNTGSESTEPHMEATNGFFVTCFVRSVEQKGDNVKEEEKNTVSAPQSNTLKNRKRKQRAKEK</sequence>
<feature type="binding site" evidence="5">
    <location>
        <position position="334"/>
    </location>
    <ligand>
        <name>S-adenosyl-L-methionine</name>
        <dbReference type="ChEBI" id="CHEBI:59789"/>
    </ligand>
</feature>